<gene>
    <name evidence="2" type="ORF">ADS79_05710</name>
    <name evidence="1" type="ORF">BRE01_34490</name>
</gene>
<dbReference type="STRING" id="54915.ADS79_05710"/>
<protein>
    <submittedName>
        <fullName evidence="2">Uncharacterized protein</fullName>
    </submittedName>
</protein>
<dbReference type="Proteomes" id="UP000319578">
    <property type="component" value="Unassembled WGS sequence"/>
</dbReference>
<dbReference type="Pfam" id="PF18959">
    <property type="entry name" value="DUF5701"/>
    <property type="match status" value="1"/>
</dbReference>
<reference evidence="2" key="2">
    <citation type="submission" date="2015-07" db="EMBL/GenBank/DDBJ databases">
        <title>MeaNS - Measles Nucleotide Surveillance Program.</title>
        <authorList>
            <person name="Tran T."/>
            <person name="Druce J."/>
        </authorList>
    </citation>
    <scope>NUCLEOTIDE SEQUENCE</scope>
    <source>
        <strain evidence="2">DSM 9887</strain>
    </source>
</reference>
<evidence type="ECO:0000313" key="2">
    <source>
        <dbReference type="EMBL" id="KNB73447.1"/>
    </source>
</evidence>
<proteinExistence type="predicted"/>
<evidence type="ECO:0000313" key="1">
    <source>
        <dbReference type="EMBL" id="GED69747.1"/>
    </source>
</evidence>
<evidence type="ECO:0000313" key="4">
    <source>
        <dbReference type="Proteomes" id="UP000319578"/>
    </source>
</evidence>
<name>A0A0K9YXS1_9BACL</name>
<sequence>MLQQEFERQINNFIQKGYLSITGHSEEDFRKQLEPLRKKVVELEHAGVSAQKGKVPFVIVIKRDWIDSERAMQLVERKNKVGFSIMASEEINRFTSIKGIELPEGIAYLLVDIDTGQEMLNVTPNQAMEMIKNENRSPLTIEEGVALITHFPEVVKKNNGFSLLGSRCGDKRVTALWISEGRPKLGWCWAGNPHTWLGSASCQYRFG</sequence>
<comment type="caution">
    <text evidence="2">The sequence shown here is derived from an EMBL/GenBank/DDBJ whole genome shotgun (WGS) entry which is preliminary data.</text>
</comment>
<organism evidence="2 3">
    <name type="scientific">Brevibacillus reuszeri</name>
    <dbReference type="NCBI Taxonomy" id="54915"/>
    <lineage>
        <taxon>Bacteria</taxon>
        <taxon>Bacillati</taxon>
        <taxon>Bacillota</taxon>
        <taxon>Bacilli</taxon>
        <taxon>Bacillales</taxon>
        <taxon>Paenibacillaceae</taxon>
        <taxon>Brevibacillus</taxon>
    </lineage>
</organism>
<reference evidence="3" key="1">
    <citation type="submission" date="2015-07" db="EMBL/GenBank/DDBJ databases">
        <title>Genome sequencing project for genomic taxonomy and phylogenomics of Bacillus-like bacteria.</title>
        <authorList>
            <person name="Liu B."/>
            <person name="Wang J."/>
            <person name="Zhu Y."/>
            <person name="Liu G."/>
            <person name="Chen Q."/>
            <person name="Chen Z."/>
            <person name="Lan J."/>
            <person name="Che J."/>
            <person name="Ge C."/>
            <person name="Shi H."/>
            <person name="Pan Z."/>
            <person name="Liu X."/>
        </authorList>
    </citation>
    <scope>NUCLEOTIDE SEQUENCE [LARGE SCALE GENOMIC DNA]</scope>
    <source>
        <strain evidence="3">DSM 9887</strain>
    </source>
</reference>
<reference evidence="1 4" key="3">
    <citation type="submission" date="2019-06" db="EMBL/GenBank/DDBJ databases">
        <title>Whole genome shotgun sequence of Brevibacillus reuszeri NBRC 15719.</title>
        <authorList>
            <person name="Hosoyama A."/>
            <person name="Uohara A."/>
            <person name="Ohji S."/>
            <person name="Ichikawa N."/>
        </authorList>
    </citation>
    <scope>NUCLEOTIDE SEQUENCE [LARGE SCALE GENOMIC DNA]</scope>
    <source>
        <strain evidence="1 4">NBRC 15719</strain>
    </source>
</reference>
<keyword evidence="4" id="KW-1185">Reference proteome</keyword>
<dbReference type="EMBL" id="LGIQ01000005">
    <property type="protein sequence ID" value="KNB73447.1"/>
    <property type="molecule type" value="Genomic_DNA"/>
</dbReference>
<evidence type="ECO:0000313" key="3">
    <source>
        <dbReference type="Proteomes" id="UP000036834"/>
    </source>
</evidence>
<dbReference type="AlphaFoldDB" id="A0A0K9YXS1"/>
<dbReference type="PATRIC" id="fig|54915.3.peg.6556"/>
<dbReference type="EMBL" id="BJON01000013">
    <property type="protein sequence ID" value="GED69747.1"/>
    <property type="molecule type" value="Genomic_DNA"/>
</dbReference>
<dbReference type="OrthoDB" id="3242676at2"/>
<dbReference type="RefSeq" id="WP_049737447.1">
    <property type="nucleotide sequence ID" value="NZ_BJON01000013.1"/>
</dbReference>
<dbReference type="InterPro" id="IPR043755">
    <property type="entry name" value="DUF5701"/>
</dbReference>
<accession>A0A0K9YXS1</accession>
<dbReference type="Proteomes" id="UP000036834">
    <property type="component" value="Unassembled WGS sequence"/>
</dbReference>